<dbReference type="RefSeq" id="WP_147157150.1">
    <property type="nucleotide sequence ID" value="NZ_BKAJ01000266.1"/>
</dbReference>
<dbReference type="AlphaFoldDB" id="A0A512NSC5"/>
<evidence type="ECO:0000313" key="4">
    <source>
        <dbReference type="Proteomes" id="UP000321058"/>
    </source>
</evidence>
<reference evidence="3 4" key="1">
    <citation type="submission" date="2019-07" db="EMBL/GenBank/DDBJ databases">
        <title>Whole genome shotgun sequence of Reyranella soli NBRC 108950.</title>
        <authorList>
            <person name="Hosoyama A."/>
            <person name="Uohara A."/>
            <person name="Ohji S."/>
            <person name="Ichikawa N."/>
        </authorList>
    </citation>
    <scope>NUCLEOTIDE SEQUENCE [LARGE SCALE GENOMIC DNA]</scope>
    <source>
        <strain evidence="3 4">NBRC 108950</strain>
    </source>
</reference>
<keyword evidence="1" id="KW-0812">Transmembrane</keyword>
<keyword evidence="4" id="KW-1185">Reference proteome</keyword>
<feature type="transmembrane region" description="Helical" evidence="1">
    <location>
        <begin position="214"/>
        <end position="230"/>
    </location>
</feature>
<dbReference type="EMBL" id="BKAJ01000266">
    <property type="protein sequence ID" value="GEP61868.1"/>
    <property type="molecule type" value="Genomic_DNA"/>
</dbReference>
<feature type="transmembrane region" description="Helical" evidence="1">
    <location>
        <begin position="12"/>
        <end position="35"/>
    </location>
</feature>
<dbReference type="PANTHER" id="PTHR36927">
    <property type="entry name" value="BLR4337 PROTEIN"/>
    <property type="match status" value="1"/>
</dbReference>
<keyword evidence="1" id="KW-1133">Transmembrane helix</keyword>
<comment type="caution">
    <text evidence="3">The sequence shown here is derived from an EMBL/GenBank/DDBJ whole genome shotgun (WGS) entry which is preliminary data.</text>
</comment>
<keyword evidence="1" id="KW-0472">Membrane</keyword>
<feature type="transmembrane region" description="Helical" evidence="1">
    <location>
        <begin position="314"/>
        <end position="332"/>
    </location>
</feature>
<feature type="transmembrane region" description="Helical" evidence="1">
    <location>
        <begin position="274"/>
        <end position="294"/>
    </location>
</feature>
<protein>
    <submittedName>
        <fullName evidence="3">Acyltransferase</fullName>
    </submittedName>
</protein>
<accession>A0A512NSC5</accession>
<feature type="transmembrane region" description="Helical" evidence="1">
    <location>
        <begin position="141"/>
        <end position="161"/>
    </location>
</feature>
<proteinExistence type="predicted"/>
<keyword evidence="3" id="KW-0808">Transferase</keyword>
<gene>
    <name evidence="3" type="ORF">RSO01_90340</name>
</gene>
<sequence>MSVSRRADLDWLRVLAFGLLIAYHAGMAWSGWSWHLTSADSIDWLREGMRFVNRWRMPLIFLVSGAAIMLALGSRTPAAFARDRVKRLLLPLAFGMVVIVPPQIYLERLYRGQFTGSFFDWLPQAFQGGPYPNGNVSWHHLWFLAYVLVLTFVLLPCFLWARSPQGRHALDKAGRLAARFGLQWLMVLPLAASILWLAPVSYNTNGLIGDWHGLVYYGALLLYGAFLFGSSDMLQALNRQRWLSFAVGAAAYGALYDLFFHGTVRPTIADTDRAAFALLSAVNTMAWLFAITGFANRHLTKRPAFLGEATEAVYPFYILHQTVTVIAVYWLLQIGAPPVAGFILAVLATFIATSAIYFGLVRPLWFLRPLFGLKLADRRAIVMSRQPG</sequence>
<evidence type="ECO:0000313" key="3">
    <source>
        <dbReference type="EMBL" id="GEP61868.1"/>
    </source>
</evidence>
<feature type="transmembrane region" description="Helical" evidence="1">
    <location>
        <begin position="338"/>
        <end position="360"/>
    </location>
</feature>
<dbReference type="OrthoDB" id="9809782at2"/>
<feature type="transmembrane region" description="Helical" evidence="1">
    <location>
        <begin position="242"/>
        <end position="262"/>
    </location>
</feature>
<feature type="transmembrane region" description="Helical" evidence="1">
    <location>
        <begin position="55"/>
        <end position="76"/>
    </location>
</feature>
<dbReference type="PANTHER" id="PTHR36927:SF3">
    <property type="entry name" value="GLUCANS BIOSYNTHESIS PROTEIN C"/>
    <property type="match status" value="1"/>
</dbReference>
<feature type="transmembrane region" description="Helical" evidence="1">
    <location>
        <begin position="182"/>
        <end position="202"/>
    </location>
</feature>
<dbReference type="Pfam" id="PF01757">
    <property type="entry name" value="Acyl_transf_3"/>
    <property type="match status" value="1"/>
</dbReference>
<feature type="domain" description="Acyltransferase 3" evidence="2">
    <location>
        <begin position="7"/>
        <end position="357"/>
    </location>
</feature>
<dbReference type="GO" id="GO:0016747">
    <property type="term" value="F:acyltransferase activity, transferring groups other than amino-acyl groups"/>
    <property type="evidence" value="ECO:0007669"/>
    <property type="project" value="InterPro"/>
</dbReference>
<evidence type="ECO:0000256" key="1">
    <source>
        <dbReference type="SAM" id="Phobius"/>
    </source>
</evidence>
<keyword evidence="3" id="KW-0012">Acyltransferase</keyword>
<dbReference type="InterPro" id="IPR050623">
    <property type="entry name" value="Glucan_succinyl_AcylTrfase"/>
</dbReference>
<name>A0A512NSC5_9HYPH</name>
<organism evidence="3 4">
    <name type="scientific">Reyranella soli</name>
    <dbReference type="NCBI Taxonomy" id="1230389"/>
    <lineage>
        <taxon>Bacteria</taxon>
        <taxon>Pseudomonadati</taxon>
        <taxon>Pseudomonadota</taxon>
        <taxon>Alphaproteobacteria</taxon>
        <taxon>Hyphomicrobiales</taxon>
        <taxon>Reyranellaceae</taxon>
        <taxon>Reyranella</taxon>
    </lineage>
</organism>
<dbReference type="Proteomes" id="UP000321058">
    <property type="component" value="Unassembled WGS sequence"/>
</dbReference>
<dbReference type="InterPro" id="IPR002656">
    <property type="entry name" value="Acyl_transf_3_dom"/>
</dbReference>
<evidence type="ECO:0000259" key="2">
    <source>
        <dbReference type="Pfam" id="PF01757"/>
    </source>
</evidence>
<feature type="transmembrane region" description="Helical" evidence="1">
    <location>
        <begin position="88"/>
        <end position="106"/>
    </location>
</feature>